<dbReference type="PROSITE" id="PS50893">
    <property type="entry name" value="ABC_TRANSPORTER_2"/>
    <property type="match status" value="1"/>
</dbReference>
<evidence type="ECO:0000313" key="6">
    <source>
        <dbReference type="Proteomes" id="UP000247634"/>
    </source>
</evidence>
<dbReference type="GO" id="GO:0005886">
    <property type="term" value="C:plasma membrane"/>
    <property type="evidence" value="ECO:0007669"/>
    <property type="project" value="TreeGrafter"/>
</dbReference>
<dbReference type="Gene3D" id="3.40.50.300">
    <property type="entry name" value="P-loop containing nucleotide triphosphate hydrolases"/>
    <property type="match status" value="1"/>
</dbReference>
<proteinExistence type="predicted"/>
<reference evidence="5 6" key="1">
    <citation type="submission" date="2018-06" db="EMBL/GenBank/DDBJ databases">
        <title>The complete genome sequence of a nosiheptide producer Streptomyces actuosus ATCC 25421: deducing the ability of producing a new class III lantibiotics.</title>
        <authorList>
            <person name="Liu W."/>
            <person name="Sun F."/>
            <person name="Hu Y."/>
        </authorList>
    </citation>
    <scope>NUCLEOTIDE SEQUENCE [LARGE SCALE GENOMIC DNA]</scope>
    <source>
        <strain evidence="5 6">ATCC 25421</strain>
    </source>
</reference>
<dbReference type="AlphaFoldDB" id="A0A2U9P0U5"/>
<dbReference type="CDD" id="cd03255">
    <property type="entry name" value="ABC_MJ0796_LolCDE_FtsE"/>
    <property type="match status" value="1"/>
</dbReference>
<dbReference type="InterPro" id="IPR003439">
    <property type="entry name" value="ABC_transporter-like_ATP-bd"/>
</dbReference>
<protein>
    <submittedName>
        <fullName evidence="5">Macrolide ABC transporter ATP-binding protein</fullName>
    </submittedName>
</protein>
<dbReference type="PROSITE" id="PS00211">
    <property type="entry name" value="ABC_TRANSPORTER_1"/>
    <property type="match status" value="1"/>
</dbReference>
<evidence type="ECO:0000256" key="3">
    <source>
        <dbReference type="ARBA" id="ARBA00022840"/>
    </source>
</evidence>
<evidence type="ECO:0000259" key="4">
    <source>
        <dbReference type="PROSITE" id="PS50893"/>
    </source>
</evidence>
<organism evidence="5 6">
    <name type="scientific">Streptomyces actuosus</name>
    <dbReference type="NCBI Taxonomy" id="1885"/>
    <lineage>
        <taxon>Bacteria</taxon>
        <taxon>Bacillati</taxon>
        <taxon>Actinomycetota</taxon>
        <taxon>Actinomycetes</taxon>
        <taxon>Kitasatosporales</taxon>
        <taxon>Streptomycetaceae</taxon>
        <taxon>Streptomyces</taxon>
    </lineage>
</organism>
<dbReference type="InterPro" id="IPR017871">
    <property type="entry name" value="ABC_transporter-like_CS"/>
</dbReference>
<evidence type="ECO:0000313" key="5">
    <source>
        <dbReference type="EMBL" id="AWT43113.1"/>
    </source>
</evidence>
<dbReference type="Pfam" id="PF00005">
    <property type="entry name" value="ABC_tran"/>
    <property type="match status" value="1"/>
</dbReference>
<dbReference type="GO" id="GO:0022857">
    <property type="term" value="F:transmembrane transporter activity"/>
    <property type="evidence" value="ECO:0007669"/>
    <property type="project" value="TreeGrafter"/>
</dbReference>
<dbReference type="InterPro" id="IPR017911">
    <property type="entry name" value="MacB-like_ATP-bd"/>
</dbReference>
<keyword evidence="6" id="KW-1185">Reference proteome</keyword>
<dbReference type="KEGG" id="sact:DMT42_12810"/>
<dbReference type="GO" id="GO:0005524">
    <property type="term" value="F:ATP binding"/>
    <property type="evidence" value="ECO:0007669"/>
    <property type="project" value="UniProtKB-KW"/>
</dbReference>
<dbReference type="PANTHER" id="PTHR24220:SF685">
    <property type="entry name" value="ABC TRANSPORTER RELATED"/>
    <property type="match status" value="1"/>
</dbReference>
<keyword evidence="3 5" id="KW-0067">ATP-binding</keyword>
<gene>
    <name evidence="5" type="ORF">DMT42_12810</name>
</gene>
<dbReference type="SMART" id="SM00382">
    <property type="entry name" value="AAA"/>
    <property type="match status" value="1"/>
</dbReference>
<feature type="domain" description="ABC transporter" evidence="4">
    <location>
        <begin position="2"/>
        <end position="225"/>
    </location>
</feature>
<evidence type="ECO:0000256" key="2">
    <source>
        <dbReference type="ARBA" id="ARBA00022741"/>
    </source>
</evidence>
<dbReference type="GO" id="GO:0016887">
    <property type="term" value="F:ATP hydrolysis activity"/>
    <property type="evidence" value="ECO:0007669"/>
    <property type="project" value="InterPro"/>
</dbReference>
<evidence type="ECO:0000256" key="1">
    <source>
        <dbReference type="ARBA" id="ARBA00022448"/>
    </source>
</evidence>
<keyword evidence="1" id="KW-0813">Transport</keyword>
<dbReference type="SUPFAM" id="SSF52540">
    <property type="entry name" value="P-loop containing nucleoside triphosphate hydrolases"/>
    <property type="match status" value="1"/>
</dbReference>
<keyword evidence="2" id="KW-0547">Nucleotide-binding</keyword>
<dbReference type="Proteomes" id="UP000247634">
    <property type="component" value="Chromosome"/>
</dbReference>
<dbReference type="EMBL" id="CP029788">
    <property type="protein sequence ID" value="AWT43113.1"/>
    <property type="molecule type" value="Genomic_DNA"/>
</dbReference>
<dbReference type="InterPro" id="IPR003593">
    <property type="entry name" value="AAA+_ATPase"/>
</dbReference>
<name>A0A2U9P0U5_STRAS</name>
<dbReference type="InterPro" id="IPR027417">
    <property type="entry name" value="P-loop_NTPase"/>
</dbReference>
<dbReference type="OrthoDB" id="9778572at2"/>
<sequence>MLTATDVQLFYGETPAIRDAQISVDRGEVVAITGQSGSGKSSLLYCLAGVVPVADGEVRFDGRVLSYMDDDELSTLRRERFGFVFQYGELLPELTIEENAALPLRLIGQRKGPALAAAGEVLGRLGLGKMRRRRPSELSGGQCQRVAVARALVHSPSVVFADEPTGSLDTGNAAAVLKEFLNLARSMGTAVVLVTHDEKVAARADSRYTMCDGVLSSRAREATTT</sequence>
<dbReference type="InterPro" id="IPR015854">
    <property type="entry name" value="ABC_transpr_LolD-like"/>
</dbReference>
<accession>A0A2U9P0U5</accession>
<dbReference type="PANTHER" id="PTHR24220">
    <property type="entry name" value="IMPORT ATP-BINDING PROTEIN"/>
    <property type="match status" value="1"/>
</dbReference>